<gene>
    <name evidence="5" type="ORF">R83534S58_LOCUS796</name>
</gene>
<organism evidence="5 6">
    <name type="scientific">Commensalibacter papalotli</name>
    <name type="common">ex Botero et al. 2024</name>
    <dbReference type="NCBI Taxonomy" id="2972766"/>
    <lineage>
        <taxon>Bacteria</taxon>
        <taxon>Pseudomonadati</taxon>
        <taxon>Pseudomonadota</taxon>
        <taxon>Alphaproteobacteria</taxon>
        <taxon>Acetobacterales</taxon>
        <taxon>Acetobacteraceae</taxon>
    </lineage>
</organism>
<proteinExistence type="inferred from homology"/>
<dbReference type="PANTHER" id="PTHR43179:SF12">
    <property type="entry name" value="GALACTOFURANOSYLTRANSFERASE GLFT2"/>
    <property type="match status" value="1"/>
</dbReference>
<dbReference type="InterPro" id="IPR029044">
    <property type="entry name" value="Nucleotide-diphossugar_trans"/>
</dbReference>
<dbReference type="RefSeq" id="WP_282023558.1">
    <property type="nucleotide sequence ID" value="NZ_CAMXCH010000001.1"/>
</dbReference>
<keyword evidence="2" id="KW-0328">Glycosyltransferase</keyword>
<accession>A0ABM9HLX1</accession>
<feature type="domain" description="Glycosyltransferase 2-like" evidence="4">
    <location>
        <begin position="6"/>
        <end position="178"/>
    </location>
</feature>
<keyword evidence="3" id="KW-0808">Transferase</keyword>
<dbReference type="InterPro" id="IPR001173">
    <property type="entry name" value="Glyco_trans_2-like"/>
</dbReference>
<dbReference type="SUPFAM" id="SSF53448">
    <property type="entry name" value="Nucleotide-diphospho-sugar transferases"/>
    <property type="match status" value="1"/>
</dbReference>
<dbReference type="EMBL" id="CAMXCH010000001">
    <property type="protein sequence ID" value="CAI3935412.1"/>
    <property type="molecule type" value="Genomic_DNA"/>
</dbReference>
<comment type="similarity">
    <text evidence="1">Belongs to the glycosyltransferase 2 family.</text>
</comment>
<evidence type="ECO:0000256" key="3">
    <source>
        <dbReference type="ARBA" id="ARBA00022679"/>
    </source>
</evidence>
<dbReference type="Pfam" id="PF00535">
    <property type="entry name" value="Glycos_transf_2"/>
    <property type="match status" value="1"/>
</dbReference>
<evidence type="ECO:0000256" key="1">
    <source>
        <dbReference type="ARBA" id="ARBA00006739"/>
    </source>
</evidence>
<reference evidence="5" key="1">
    <citation type="submission" date="2022-10" db="EMBL/GenBank/DDBJ databases">
        <authorList>
            <person name="Botero Cardona J."/>
        </authorList>
    </citation>
    <scope>NUCLEOTIDE SEQUENCE</scope>
    <source>
        <strain evidence="5">R-83534</strain>
    </source>
</reference>
<evidence type="ECO:0000256" key="2">
    <source>
        <dbReference type="ARBA" id="ARBA00022676"/>
    </source>
</evidence>
<dbReference type="Gene3D" id="3.90.550.10">
    <property type="entry name" value="Spore Coat Polysaccharide Biosynthesis Protein SpsA, Chain A"/>
    <property type="match status" value="1"/>
</dbReference>
<dbReference type="PANTHER" id="PTHR43179">
    <property type="entry name" value="RHAMNOSYLTRANSFERASE WBBL"/>
    <property type="match status" value="1"/>
</dbReference>
<name>A0ABM9HLX1_9PROT</name>
<evidence type="ECO:0000313" key="5">
    <source>
        <dbReference type="EMBL" id="CAI3935412.1"/>
    </source>
</evidence>
<dbReference type="Proteomes" id="UP001154272">
    <property type="component" value="Unassembled WGS sequence"/>
</dbReference>
<evidence type="ECO:0000259" key="4">
    <source>
        <dbReference type="Pfam" id="PF00535"/>
    </source>
</evidence>
<protein>
    <submittedName>
        <fullName evidence="5">GT2 family (WcaE) (PDB:2Z86)</fullName>
    </submittedName>
</protein>
<sequence>MNSVALIVTYNRLTKLKKCLEATLLLSFDHIVVVNNMSTDETMQWLTTQTDPRLHILTTKQNSGGAGGFKYGSQYITSNLQTDWVFFFDDDAYPTLNLLNQFEAFNKKNYQLFCSKVLLPSGKLCKMNIPYKKVPYSVYQTFLYNMFPRKFLPNFQQQEEVETFSFVGAIVHQNILRRYSDQIDEKLFIYFDDILFSYYLTRSNYKIHLLPQLVFIHDTNVNTNIYKEKKLYYLVRNLIYLRKKRYSPFSKLTIFLRVINILILCIFKGRKIRSIVYFLKGIKDGLLFR</sequence>
<evidence type="ECO:0000313" key="6">
    <source>
        <dbReference type="Proteomes" id="UP001154272"/>
    </source>
</evidence>
<keyword evidence="6" id="KW-1185">Reference proteome</keyword>
<comment type="caution">
    <text evidence="5">The sequence shown here is derived from an EMBL/GenBank/DDBJ whole genome shotgun (WGS) entry which is preliminary data.</text>
</comment>